<keyword evidence="6" id="KW-1185">Reference proteome</keyword>
<dbReference type="InterPro" id="IPR056186">
    <property type="entry name" value="PDZ_CPAF-rel"/>
</dbReference>
<dbReference type="Pfam" id="PF23658">
    <property type="entry name" value="PDZ_CPAF_rel"/>
    <property type="match status" value="1"/>
</dbReference>
<feature type="region of interest" description="Disordered" evidence="1">
    <location>
        <begin position="307"/>
        <end position="326"/>
    </location>
</feature>
<dbReference type="InterPro" id="IPR005151">
    <property type="entry name" value="Tail-specific_protease"/>
</dbReference>
<dbReference type="InterPro" id="IPR052766">
    <property type="entry name" value="S41A_metabolite_peptidase"/>
</dbReference>
<feature type="chain" id="PRO_5014177937" evidence="2">
    <location>
        <begin position="17"/>
        <end position="746"/>
    </location>
</feature>
<evidence type="ECO:0000313" key="6">
    <source>
        <dbReference type="Proteomes" id="UP000234254"/>
    </source>
</evidence>
<dbReference type="AlphaFoldDB" id="A0A2I1CXJ6"/>
<organism evidence="5 6">
    <name type="scientific">Aspergillus campestris (strain IBT 28561)</name>
    <dbReference type="NCBI Taxonomy" id="1392248"/>
    <lineage>
        <taxon>Eukaryota</taxon>
        <taxon>Fungi</taxon>
        <taxon>Dikarya</taxon>
        <taxon>Ascomycota</taxon>
        <taxon>Pezizomycotina</taxon>
        <taxon>Eurotiomycetes</taxon>
        <taxon>Eurotiomycetidae</taxon>
        <taxon>Eurotiales</taxon>
        <taxon>Aspergillaceae</taxon>
        <taxon>Aspergillus</taxon>
        <taxon>Aspergillus subgen. Circumdati</taxon>
    </lineage>
</organism>
<evidence type="ECO:0000256" key="1">
    <source>
        <dbReference type="SAM" id="MobiDB-lite"/>
    </source>
</evidence>
<evidence type="ECO:0000259" key="3">
    <source>
        <dbReference type="Pfam" id="PF03572"/>
    </source>
</evidence>
<protein>
    <submittedName>
        <fullName evidence="5">Uncharacterized protein</fullName>
    </submittedName>
</protein>
<keyword evidence="2" id="KW-0732">Signal</keyword>
<dbReference type="GO" id="GO:0008236">
    <property type="term" value="F:serine-type peptidase activity"/>
    <property type="evidence" value="ECO:0007669"/>
    <property type="project" value="InterPro"/>
</dbReference>
<gene>
    <name evidence="5" type="ORF">P168DRAFT_329281</name>
</gene>
<dbReference type="VEuPathDB" id="FungiDB:P168DRAFT_329281"/>
<proteinExistence type="predicted"/>
<evidence type="ECO:0000256" key="2">
    <source>
        <dbReference type="SAM" id="SignalP"/>
    </source>
</evidence>
<feature type="domain" description="Tail specific protease" evidence="3">
    <location>
        <begin position="356"/>
        <end position="443"/>
    </location>
</feature>
<dbReference type="PANTHER" id="PTHR37049:SF4">
    <property type="entry name" value="RHODANESE DOMAIN-CONTAINING PROTEIN"/>
    <property type="match status" value="1"/>
</dbReference>
<sequence length="746" mass="81445">MRLIGGTLAFAALAAARSSSAIFAPSYTVSSSATPSASASPNANACAKVAKIVGDGNDVPPKLAYQCLSSVPVAVEENKILIDQLKMMWEWHSETGWLKNPPSTWDRGPLDLIGELDKIQQDLDSFESEYHLHLAIQKLTVDTGNYHLNHSPGILKIFGFRRTVQLATVSPDGKTDPKTYVAGDLLVQNDHKNISISPVTKINGQDPQKYLADLASWEQYSNADARYNSLMYRGSGKLESAGAFSYSPMSFRGRYDGPETVFLFENGTRKSFENTVDIGMREFEGVTSGQSLFDKYCRGVLGGYSPKSPENRRDLPSECMSRTQGIPEDGYPEALAKDCEGVVAGYIVDNPNGEALGVLKIVSFEPEDDTAHKEFQDVVKKFVVAAKKQDVKKLVLDLRENGGGSVELLLDTFMQLFPTLTPFSAQRYRAQKGYTLVGEAYEEIRNNETASDQFGSPADREMSLYDWQYDNFLDLNNEPFDSWDAWVGPHAFNDDQFTAASRYNLSNSNKESVLEEDFAFLKGPARSSPFTADQTVMLLDGLCGSSCASLHEELKNIAGVKSVVVGGRPRDGPMQALGGTKGGSPMELNRIVLEAGGMYNATKELGIAGYDDLKPYLWPQPLMTRVGDDRSSVQIQDQIRKGDSSQTPLQFIYEAADCRLFFTPKTLLDPAAMWTATWAAFTDDSKCVPGSTKQKSSISGGYKPFGNGDLPSTIDDNSEVPSTNGAAVTRPALMAGAAGLLISLFI</sequence>
<dbReference type="SUPFAM" id="SSF52096">
    <property type="entry name" value="ClpP/crotonase"/>
    <property type="match status" value="1"/>
</dbReference>
<dbReference type="OrthoDB" id="27214at2759"/>
<dbReference type="GO" id="GO:0006508">
    <property type="term" value="P:proteolysis"/>
    <property type="evidence" value="ECO:0007669"/>
    <property type="project" value="InterPro"/>
</dbReference>
<evidence type="ECO:0000259" key="4">
    <source>
        <dbReference type="Pfam" id="PF23658"/>
    </source>
</evidence>
<dbReference type="EMBL" id="MSFM01000010">
    <property type="protein sequence ID" value="PKY02345.1"/>
    <property type="molecule type" value="Genomic_DNA"/>
</dbReference>
<dbReference type="Gene3D" id="3.90.226.10">
    <property type="entry name" value="2-enoyl-CoA Hydratase, Chain A, domain 1"/>
    <property type="match status" value="1"/>
</dbReference>
<dbReference type="Proteomes" id="UP000234254">
    <property type="component" value="Unassembled WGS sequence"/>
</dbReference>
<feature type="signal peptide" evidence="2">
    <location>
        <begin position="1"/>
        <end position="16"/>
    </location>
</feature>
<dbReference type="RefSeq" id="XP_024690939.1">
    <property type="nucleotide sequence ID" value="XM_024841450.1"/>
</dbReference>
<dbReference type="InterPro" id="IPR029045">
    <property type="entry name" value="ClpP/crotonase-like_dom_sf"/>
</dbReference>
<dbReference type="PANTHER" id="PTHR37049">
    <property type="entry name" value="PEPTIDASE S41 FAMILY PROTEIN"/>
    <property type="match status" value="1"/>
</dbReference>
<dbReference type="GeneID" id="36548974"/>
<evidence type="ECO:0000313" key="5">
    <source>
        <dbReference type="EMBL" id="PKY02345.1"/>
    </source>
</evidence>
<comment type="caution">
    <text evidence="5">The sequence shown here is derived from an EMBL/GenBank/DDBJ whole genome shotgun (WGS) entry which is preliminary data.</text>
</comment>
<reference evidence="5" key="1">
    <citation type="submission" date="2016-12" db="EMBL/GenBank/DDBJ databases">
        <title>The genomes of Aspergillus section Nigri reveals drivers in fungal speciation.</title>
        <authorList>
            <consortium name="DOE Joint Genome Institute"/>
            <person name="Vesth T.C."/>
            <person name="Nybo J."/>
            <person name="Theobald S."/>
            <person name="Brandl J."/>
            <person name="Frisvad J.C."/>
            <person name="Nielsen K.F."/>
            <person name="Lyhne E.K."/>
            <person name="Kogle M.E."/>
            <person name="Kuo A."/>
            <person name="Riley R."/>
            <person name="Clum A."/>
            <person name="Nolan M."/>
            <person name="Lipzen A."/>
            <person name="Salamov A."/>
            <person name="Henrissat B."/>
            <person name="Wiebenga A."/>
            <person name="De vries R.P."/>
            <person name="Grigoriev I.V."/>
            <person name="Mortensen U.H."/>
            <person name="Andersen M.R."/>
            <person name="Baker S.E."/>
        </authorList>
    </citation>
    <scope>NUCLEOTIDE SEQUENCE</scope>
    <source>
        <strain evidence="5">IBT 28561</strain>
    </source>
</reference>
<name>A0A2I1CXJ6_ASPC2</name>
<accession>A0A2I1CXJ6</accession>
<feature type="domain" description="CPAF-like PDZ" evidence="4">
    <location>
        <begin position="160"/>
        <end position="277"/>
    </location>
</feature>
<dbReference type="Pfam" id="PF03572">
    <property type="entry name" value="Peptidase_S41"/>
    <property type="match status" value="1"/>
</dbReference>